<gene>
    <name evidence="1" type="ORF">B7Y86_13470</name>
</gene>
<name>A0A258HFE4_9CAUL</name>
<accession>A0A258HFE4</accession>
<dbReference type="Proteomes" id="UP000216147">
    <property type="component" value="Unassembled WGS sequence"/>
</dbReference>
<dbReference type="EMBL" id="NCEQ01000014">
    <property type="protein sequence ID" value="OYX55334.1"/>
    <property type="molecule type" value="Genomic_DNA"/>
</dbReference>
<dbReference type="AlphaFoldDB" id="A0A258HFE4"/>
<comment type="caution">
    <text evidence="1">The sequence shown here is derived from an EMBL/GenBank/DDBJ whole genome shotgun (WGS) entry which is preliminary data.</text>
</comment>
<reference evidence="1 2" key="1">
    <citation type="submission" date="2017-03" db="EMBL/GenBank/DDBJ databases">
        <title>Lifting the veil on microbial sulfur biogeochemistry in mining wastewaters.</title>
        <authorList>
            <person name="Kantor R.S."/>
            <person name="Colenbrander Nelson T."/>
            <person name="Marshall S."/>
            <person name="Bennett D."/>
            <person name="Apte S."/>
            <person name="Camacho D."/>
            <person name="Thomas B.C."/>
            <person name="Warren L.A."/>
            <person name="Banfield J.F."/>
        </authorList>
    </citation>
    <scope>NUCLEOTIDE SEQUENCE [LARGE SCALE GENOMIC DNA]</scope>
    <source>
        <strain evidence="1">32-68-21</strain>
    </source>
</reference>
<organism evidence="1 2">
    <name type="scientific">Brevundimonas subvibrioides</name>
    <dbReference type="NCBI Taxonomy" id="74313"/>
    <lineage>
        <taxon>Bacteria</taxon>
        <taxon>Pseudomonadati</taxon>
        <taxon>Pseudomonadota</taxon>
        <taxon>Alphaproteobacteria</taxon>
        <taxon>Caulobacterales</taxon>
        <taxon>Caulobacteraceae</taxon>
        <taxon>Brevundimonas</taxon>
    </lineage>
</organism>
<proteinExistence type="predicted"/>
<sequence length="138" mass="14912">MSFIDPAQGLPMTGLGRPLNITDDLGKRAFVNEDMALYDLFAFHLRHGRSMIDGISFTGCRIEGPAIMLILPGTTFDAVNFGESKGDIGNLVLRPVRNMAIGAIPVINCTFQNCEFHALGFTGNEQILSEILAIKAVG</sequence>
<protein>
    <submittedName>
        <fullName evidence="1">Uncharacterized protein</fullName>
    </submittedName>
</protein>
<evidence type="ECO:0000313" key="1">
    <source>
        <dbReference type="EMBL" id="OYX55334.1"/>
    </source>
</evidence>
<evidence type="ECO:0000313" key="2">
    <source>
        <dbReference type="Proteomes" id="UP000216147"/>
    </source>
</evidence>